<keyword evidence="2" id="KW-1185">Reference proteome</keyword>
<evidence type="ECO:0000313" key="2">
    <source>
        <dbReference type="Proteomes" id="UP000827986"/>
    </source>
</evidence>
<proteinExistence type="predicted"/>
<sequence length="138" mass="15512">MLSLHYGGQNMSLDAGLWISQEGTDPGKLVAENMSAHTLSFISMANLWSRSPEITPKPGSPVRQYLMLATTSSKPCFFTCFGFQYRGRICVVVVFLKGLTSNTTKVSQMSKLLHPPLTHMGSQRECAKNYHLKWQWLK</sequence>
<dbReference type="EMBL" id="JAHDVG010000467">
    <property type="protein sequence ID" value="KAH1181899.1"/>
    <property type="molecule type" value="Genomic_DNA"/>
</dbReference>
<protein>
    <submittedName>
        <fullName evidence="1">Uncharacterized protein</fullName>
    </submittedName>
</protein>
<dbReference type="AlphaFoldDB" id="A0A9D3XI73"/>
<comment type="caution">
    <text evidence="1">The sequence shown here is derived from an EMBL/GenBank/DDBJ whole genome shotgun (WGS) entry which is preliminary data.</text>
</comment>
<gene>
    <name evidence="1" type="ORF">KIL84_009653</name>
</gene>
<name>A0A9D3XI73_9SAUR</name>
<organism evidence="1 2">
    <name type="scientific">Mauremys mutica</name>
    <name type="common">yellowpond turtle</name>
    <dbReference type="NCBI Taxonomy" id="74926"/>
    <lineage>
        <taxon>Eukaryota</taxon>
        <taxon>Metazoa</taxon>
        <taxon>Chordata</taxon>
        <taxon>Craniata</taxon>
        <taxon>Vertebrata</taxon>
        <taxon>Euteleostomi</taxon>
        <taxon>Archelosauria</taxon>
        <taxon>Testudinata</taxon>
        <taxon>Testudines</taxon>
        <taxon>Cryptodira</taxon>
        <taxon>Durocryptodira</taxon>
        <taxon>Testudinoidea</taxon>
        <taxon>Geoemydidae</taxon>
        <taxon>Geoemydinae</taxon>
        <taxon>Mauremys</taxon>
    </lineage>
</organism>
<reference evidence="1" key="1">
    <citation type="submission" date="2021-09" db="EMBL/GenBank/DDBJ databases">
        <title>The genome of Mauremys mutica provides insights into the evolution of semi-aquatic lifestyle.</title>
        <authorList>
            <person name="Gong S."/>
            <person name="Gao Y."/>
        </authorList>
    </citation>
    <scope>NUCLEOTIDE SEQUENCE</scope>
    <source>
        <strain evidence="1">MM-2020</strain>
        <tissue evidence="1">Muscle</tissue>
    </source>
</reference>
<dbReference type="Proteomes" id="UP000827986">
    <property type="component" value="Unassembled WGS sequence"/>
</dbReference>
<accession>A0A9D3XI73</accession>
<evidence type="ECO:0000313" key="1">
    <source>
        <dbReference type="EMBL" id="KAH1181899.1"/>
    </source>
</evidence>